<feature type="region of interest" description="Disordered" evidence="2">
    <location>
        <begin position="260"/>
        <end position="323"/>
    </location>
</feature>
<protein>
    <submittedName>
        <fullName evidence="7">Uncharacterized protein</fullName>
    </submittedName>
</protein>
<dbReference type="SUPFAM" id="SSF53187">
    <property type="entry name" value="Zn-dependent exopeptidases"/>
    <property type="match status" value="1"/>
</dbReference>
<evidence type="ECO:0000259" key="4">
    <source>
        <dbReference type="Pfam" id="PF02225"/>
    </source>
</evidence>
<name>A0A420Y9V6_9PEZI</name>
<evidence type="ECO:0000313" key="7">
    <source>
        <dbReference type="EMBL" id="RKU44550.1"/>
    </source>
</evidence>
<dbReference type="Gene3D" id="1.20.930.40">
    <property type="entry name" value="Transferrin receptor-like, dimerisation domain"/>
    <property type="match status" value="1"/>
</dbReference>
<feature type="compositionally biased region" description="Acidic residues" evidence="2">
    <location>
        <begin position="263"/>
        <end position="274"/>
    </location>
</feature>
<dbReference type="EMBL" id="QVQW01000029">
    <property type="protein sequence ID" value="RKU44550.1"/>
    <property type="molecule type" value="Genomic_DNA"/>
</dbReference>
<dbReference type="Gene3D" id="3.50.30.30">
    <property type="match status" value="1"/>
</dbReference>
<dbReference type="AlphaFoldDB" id="A0A420Y9V6"/>
<feature type="domain" description="Transferrin receptor-like dimerisation" evidence="5">
    <location>
        <begin position="684"/>
        <end position="807"/>
    </location>
</feature>
<evidence type="ECO:0000259" key="6">
    <source>
        <dbReference type="Pfam" id="PF04389"/>
    </source>
</evidence>
<dbReference type="PANTHER" id="PTHR10404">
    <property type="entry name" value="N-ACETYLATED-ALPHA-LINKED ACIDIC DIPEPTIDASE"/>
    <property type="match status" value="1"/>
</dbReference>
<dbReference type="Proteomes" id="UP000275385">
    <property type="component" value="Unassembled WGS sequence"/>
</dbReference>
<feature type="region of interest" description="Disordered" evidence="2">
    <location>
        <begin position="59"/>
        <end position="79"/>
    </location>
</feature>
<dbReference type="InterPro" id="IPR003137">
    <property type="entry name" value="PA_domain"/>
</dbReference>
<feature type="transmembrane region" description="Helical" evidence="3">
    <location>
        <begin position="30"/>
        <end position="52"/>
    </location>
</feature>
<comment type="caution">
    <text evidence="7">The sequence shown here is derived from an EMBL/GenBank/DDBJ whole genome shotgun (WGS) entry which is preliminary data.</text>
</comment>
<proteinExistence type="inferred from homology"/>
<dbReference type="SUPFAM" id="SSF52025">
    <property type="entry name" value="PA domain"/>
    <property type="match status" value="1"/>
</dbReference>
<evidence type="ECO:0000259" key="5">
    <source>
        <dbReference type="Pfam" id="PF04253"/>
    </source>
</evidence>
<dbReference type="InterPro" id="IPR039373">
    <property type="entry name" value="Peptidase_M28B"/>
</dbReference>
<dbReference type="InterPro" id="IPR046450">
    <property type="entry name" value="PA_dom_sf"/>
</dbReference>
<organism evidence="7 8">
    <name type="scientific">Coniochaeta pulveracea</name>
    <dbReference type="NCBI Taxonomy" id="177199"/>
    <lineage>
        <taxon>Eukaryota</taxon>
        <taxon>Fungi</taxon>
        <taxon>Dikarya</taxon>
        <taxon>Ascomycota</taxon>
        <taxon>Pezizomycotina</taxon>
        <taxon>Sordariomycetes</taxon>
        <taxon>Sordariomycetidae</taxon>
        <taxon>Coniochaetales</taxon>
        <taxon>Coniochaetaceae</taxon>
        <taxon>Coniochaeta</taxon>
    </lineage>
</organism>
<dbReference type="FunFam" id="3.50.30.30:FF:000008">
    <property type="entry name" value="Glutamate carboxypeptidase 2"/>
    <property type="match status" value="1"/>
</dbReference>
<dbReference type="Pfam" id="PF02225">
    <property type="entry name" value="PA"/>
    <property type="match status" value="1"/>
</dbReference>
<evidence type="ECO:0000256" key="2">
    <source>
        <dbReference type="SAM" id="MobiDB-lite"/>
    </source>
</evidence>
<evidence type="ECO:0000313" key="8">
    <source>
        <dbReference type="Proteomes" id="UP000275385"/>
    </source>
</evidence>
<dbReference type="Pfam" id="PF04253">
    <property type="entry name" value="TFR_dimer"/>
    <property type="match status" value="1"/>
</dbReference>
<sequence length="817" mass="90717">MSGTEHTPLLTTVKAEPPRRRISHHVLRRFCMIAVSSTLIWLLVAAFVTLLVDPAGRRHYPHRGQHRHGNDEIKSWSWPHHPGGRVTNERLEEILLETPDGKKAEQWSQYYTEGAHLAGQNYSQALWTKEKWEEFGVKSEIVAYEAYLNRPIENRLALLHKSKAGWTVEYEASLKEDVLKDDPTTNSSNSNPVFHGYSANGNVTAPIVWVNYGTYQDFEDLRKANVSLEGRIAIARYGGIFRGLKVKRAQELGMIGTILYSDPGDDGEVTEENGYEPYPDGPARQPSSVQRGSVAFISQLAGDPSTPGYPSKPGSPREPTESVIPSIPSIPISYRDALPILQALNGHGPKASDFNQYWDRNLGLVHKGVHYNIGPTPDDVVVNLHNLQDYITTPIWNVIGVINGTIPDEVIVLGNHRDAWCPGAVDPNSGSAVVNEVIRSFGVALKEGWKPLRTIVFASWDGEEYGLVGSTEWVEEYVPWLKAANVAYLNIDTGVGGQCFGAHAAPLLNKVIREVTAQLQSPNQTVPGQTIADLWDGKIGTMGSGSDFTAFQDFAGIPSLDVRFEGCPTDQAVYHYHSNYDSFYWMSNYGDPGFVYHRAMAQVLGLLAAKLSESLVIPFSAKEYANALGGYVKKAEEALHRSSSLPSSLSAEDLSEEEIFSLRASTADQDAIFPAGSFADSDAQFARLYSAVFNLTKAATTLDEHANHLLKRAETHIPWWRWFERLRLGFAIRKVNTQYKLLERAFLYSDGLDGRSWFKHVLFSPNIRSGYAGAVLPGLVEAIDARDEKRFGKWVGIVEGAIFKATEGIRVKEHRHD</sequence>
<dbReference type="OrthoDB" id="5841748at2759"/>
<dbReference type="CDD" id="cd02121">
    <property type="entry name" value="PA_GCPII_like"/>
    <property type="match status" value="1"/>
</dbReference>
<dbReference type="InterPro" id="IPR036757">
    <property type="entry name" value="TFR-like_dimer_dom_sf"/>
</dbReference>
<evidence type="ECO:0000256" key="1">
    <source>
        <dbReference type="ARBA" id="ARBA00005634"/>
    </source>
</evidence>
<dbReference type="InterPro" id="IPR007365">
    <property type="entry name" value="TFR-like_dimer_dom"/>
</dbReference>
<gene>
    <name evidence="7" type="ORF">DL546_001523</name>
</gene>
<feature type="domain" description="PA" evidence="4">
    <location>
        <begin position="203"/>
        <end position="282"/>
    </location>
</feature>
<keyword evidence="8" id="KW-1185">Reference proteome</keyword>
<dbReference type="Gene3D" id="3.40.630.10">
    <property type="entry name" value="Zn peptidases"/>
    <property type="match status" value="1"/>
</dbReference>
<keyword evidence="3" id="KW-0812">Transmembrane</keyword>
<comment type="similarity">
    <text evidence="1">Belongs to the peptidase M28 family. M28B subfamily.</text>
</comment>
<dbReference type="STRING" id="177199.A0A420Y9V6"/>
<keyword evidence="3" id="KW-1133">Transmembrane helix</keyword>
<dbReference type="Pfam" id="PF04389">
    <property type="entry name" value="Peptidase_M28"/>
    <property type="match status" value="1"/>
</dbReference>
<feature type="domain" description="Peptidase M28" evidence="6">
    <location>
        <begin position="397"/>
        <end position="583"/>
    </location>
</feature>
<dbReference type="SUPFAM" id="SSF47672">
    <property type="entry name" value="Transferrin receptor-like dimerisation domain"/>
    <property type="match status" value="1"/>
</dbReference>
<dbReference type="CDD" id="cd08022">
    <property type="entry name" value="M28_PSMA_like"/>
    <property type="match status" value="1"/>
</dbReference>
<dbReference type="GO" id="GO:0004180">
    <property type="term" value="F:carboxypeptidase activity"/>
    <property type="evidence" value="ECO:0007669"/>
    <property type="project" value="TreeGrafter"/>
</dbReference>
<evidence type="ECO:0000256" key="3">
    <source>
        <dbReference type="SAM" id="Phobius"/>
    </source>
</evidence>
<dbReference type="InterPro" id="IPR007484">
    <property type="entry name" value="Peptidase_M28"/>
</dbReference>
<dbReference type="FunFam" id="3.40.630.10:FF:000101">
    <property type="entry name" value="N-acetylated alpha-linked acidic dipeptidase like 1"/>
    <property type="match status" value="1"/>
</dbReference>
<dbReference type="PANTHER" id="PTHR10404:SF46">
    <property type="entry name" value="VACUOLAR PROTEIN SORTING-ASSOCIATED PROTEIN 70"/>
    <property type="match status" value="1"/>
</dbReference>
<reference evidence="7 8" key="1">
    <citation type="submission" date="2018-08" db="EMBL/GenBank/DDBJ databases">
        <title>Draft genome of the lignicolous fungus Coniochaeta pulveracea.</title>
        <authorList>
            <person name="Borstlap C.J."/>
            <person name="De Witt R.N."/>
            <person name="Botha A."/>
            <person name="Volschenk H."/>
        </authorList>
    </citation>
    <scope>NUCLEOTIDE SEQUENCE [LARGE SCALE GENOMIC DNA]</scope>
    <source>
        <strain evidence="7 8">CAB683</strain>
    </source>
</reference>
<keyword evidence="3" id="KW-0472">Membrane</keyword>
<accession>A0A420Y9V6</accession>